<dbReference type="Proteomes" id="UP000595703">
    <property type="component" value="Chromosome"/>
</dbReference>
<dbReference type="RefSeq" id="WP_202234494.1">
    <property type="nucleotide sequence ID" value="NZ_AP018365.1"/>
</dbReference>
<evidence type="ECO:0000256" key="1">
    <source>
        <dbReference type="SAM" id="MobiDB-lite"/>
    </source>
</evidence>
<dbReference type="EMBL" id="AP018365">
    <property type="protein sequence ID" value="BBA98333.1"/>
    <property type="molecule type" value="Genomic_DNA"/>
</dbReference>
<evidence type="ECO:0000313" key="2">
    <source>
        <dbReference type="EMBL" id="BBA98333.1"/>
    </source>
</evidence>
<keyword evidence="3" id="KW-1185">Reference proteome</keyword>
<organism evidence="2 3">
    <name type="scientific">Actinacidiphila reveromycinica</name>
    <dbReference type="NCBI Taxonomy" id="659352"/>
    <lineage>
        <taxon>Bacteria</taxon>
        <taxon>Bacillati</taxon>
        <taxon>Actinomycetota</taxon>
        <taxon>Actinomycetes</taxon>
        <taxon>Kitasatosporales</taxon>
        <taxon>Streptomycetaceae</taxon>
        <taxon>Actinacidiphila</taxon>
    </lineage>
</organism>
<proteinExistence type="predicted"/>
<accession>A0A7U3UTA3</accession>
<feature type="region of interest" description="Disordered" evidence="1">
    <location>
        <begin position="86"/>
        <end position="109"/>
    </location>
</feature>
<reference evidence="2 3" key="3">
    <citation type="journal article" date="2011" name="Nat. Chem. Biol.">
        <title>Reveromycin A biosynthesis uses RevG and RevJ for stereospecific spiroacetal formation.</title>
        <authorList>
            <person name="Takahashi S."/>
            <person name="Toyoda A."/>
            <person name="Sekiyama Y."/>
            <person name="Takagi H."/>
            <person name="Nogawa T."/>
            <person name="Uramoto M."/>
            <person name="Suzuki R."/>
            <person name="Koshino H."/>
            <person name="Kumano T."/>
            <person name="Panthee S."/>
            <person name="Dairi T."/>
            <person name="Ishikawa J."/>
            <person name="Ikeda H."/>
            <person name="Sakaki Y."/>
            <person name="Osada H."/>
        </authorList>
    </citation>
    <scope>NUCLEOTIDE SEQUENCE [LARGE SCALE GENOMIC DNA]</scope>
    <source>
        <strain evidence="2 3">SN-593</strain>
    </source>
</reference>
<feature type="compositionally biased region" description="Pro residues" evidence="1">
    <location>
        <begin position="88"/>
        <end position="101"/>
    </location>
</feature>
<name>A0A7U3UTA3_9ACTN</name>
<gene>
    <name evidence="2" type="ORF">RVR_4473</name>
</gene>
<dbReference type="KEGG" id="arev:RVR_4473"/>
<dbReference type="AlphaFoldDB" id="A0A7U3UTA3"/>
<reference evidence="2 3" key="2">
    <citation type="journal article" date="2011" name="J. Antibiot.">
        <title>Furaquinocins I and J: novel polyketide isoprenoid hybrid compounds from Streptomyces reveromyceticus SN-593.</title>
        <authorList>
            <person name="Panthee S."/>
            <person name="Takahashi S."/>
            <person name="Takagi H."/>
            <person name="Nogawa T."/>
            <person name="Oowada E."/>
            <person name="Uramoto M."/>
            <person name="Osada H."/>
        </authorList>
    </citation>
    <scope>NUCLEOTIDE SEQUENCE [LARGE SCALE GENOMIC DNA]</scope>
    <source>
        <strain evidence="2 3">SN-593</strain>
    </source>
</reference>
<protein>
    <submittedName>
        <fullName evidence="2">Uncharacterized protein</fullName>
    </submittedName>
</protein>
<reference evidence="2 3" key="4">
    <citation type="journal article" date="2020" name="Sci. Rep.">
        <title>beta-carboline chemical signals induce reveromycin production through a LuxR family regulator in Streptomyces sp. SN-593.</title>
        <authorList>
            <person name="Panthee S."/>
            <person name="Kito N."/>
            <person name="Hayashi T."/>
            <person name="Shimizu T."/>
            <person name="Ishikawa J."/>
            <person name="Hamamoto H."/>
            <person name="Osada H."/>
            <person name="Takahashi S."/>
        </authorList>
    </citation>
    <scope>NUCLEOTIDE SEQUENCE [LARGE SCALE GENOMIC DNA]</scope>
    <source>
        <strain evidence="2 3">SN-593</strain>
    </source>
</reference>
<reference evidence="2 3" key="1">
    <citation type="journal article" date="2010" name="J. Bacteriol.">
        <title>Biochemical characterization of a novel indole prenyltransferase from Streptomyces sp. SN-593.</title>
        <authorList>
            <person name="Takahashi S."/>
            <person name="Takagi H."/>
            <person name="Toyoda A."/>
            <person name="Uramoto M."/>
            <person name="Nogawa T."/>
            <person name="Ueki M."/>
            <person name="Sakaki Y."/>
            <person name="Osada H."/>
        </authorList>
    </citation>
    <scope>NUCLEOTIDE SEQUENCE [LARGE SCALE GENOMIC DNA]</scope>
    <source>
        <strain evidence="2 3">SN-593</strain>
    </source>
</reference>
<evidence type="ECO:0000313" key="3">
    <source>
        <dbReference type="Proteomes" id="UP000595703"/>
    </source>
</evidence>
<sequence length="221" mass="23937">MTWALRPIYLPDSHLPHGIADGNPTCRACGTSWPCAIAGEYLSAGRCVCGAATWHDRTTPRRWHDGPRCYTTEEAVQAEAAKLRPARPHYPPSHYYPPKPARPVKQRPPYRHTTAGPGDVGLGTWVWVAPGALHPGWGDIHHLAMITALGGPKCEVWLILDGTAHQARADRLTLSTSAGQRATGGAWLRWTIAQHLAHRVAGEPAEPTVQAAQLDLFGAPA</sequence>